<evidence type="ECO:0000259" key="5">
    <source>
        <dbReference type="Pfam" id="PF12770"/>
    </source>
</evidence>
<dbReference type="InterPro" id="IPR019734">
    <property type="entry name" value="TPR_rpt"/>
</dbReference>
<proteinExistence type="predicted"/>
<evidence type="ECO:0000313" key="6">
    <source>
        <dbReference type="EMBL" id="GAA5055329.1"/>
    </source>
</evidence>
<dbReference type="Pfam" id="PF12770">
    <property type="entry name" value="CHAT"/>
    <property type="match status" value="1"/>
</dbReference>
<dbReference type="Proteomes" id="UP001500518">
    <property type="component" value="Unassembled WGS sequence"/>
</dbReference>
<feature type="chain" id="PRO_5046298577" description="CHAT domain-containing protein" evidence="4">
    <location>
        <begin position="31"/>
        <end position="978"/>
    </location>
</feature>
<keyword evidence="3" id="KW-0175">Coiled coil</keyword>
<accession>A0ABP9KGB1</accession>
<evidence type="ECO:0000256" key="2">
    <source>
        <dbReference type="ARBA" id="ARBA00022803"/>
    </source>
</evidence>
<reference evidence="7" key="1">
    <citation type="journal article" date="2019" name="Int. J. Syst. Evol. Microbiol.">
        <title>The Global Catalogue of Microorganisms (GCM) 10K type strain sequencing project: providing services to taxonomists for standard genome sequencing and annotation.</title>
        <authorList>
            <consortium name="The Broad Institute Genomics Platform"/>
            <consortium name="The Broad Institute Genome Sequencing Center for Infectious Disease"/>
            <person name="Wu L."/>
            <person name="Ma J."/>
        </authorList>
    </citation>
    <scope>NUCLEOTIDE SEQUENCE [LARGE SCALE GENOMIC DNA]</scope>
    <source>
        <strain evidence="7">JCM 18014</strain>
    </source>
</reference>
<evidence type="ECO:0000256" key="4">
    <source>
        <dbReference type="SAM" id="SignalP"/>
    </source>
</evidence>
<dbReference type="SMART" id="SM00028">
    <property type="entry name" value="TPR"/>
    <property type="match status" value="4"/>
</dbReference>
<evidence type="ECO:0000256" key="3">
    <source>
        <dbReference type="SAM" id="Coils"/>
    </source>
</evidence>
<name>A0ABP9KGB1_9SPHN</name>
<feature type="coiled-coil region" evidence="3">
    <location>
        <begin position="557"/>
        <end position="584"/>
    </location>
</feature>
<dbReference type="SUPFAM" id="SSF48452">
    <property type="entry name" value="TPR-like"/>
    <property type="match status" value="2"/>
</dbReference>
<evidence type="ECO:0000313" key="7">
    <source>
        <dbReference type="Proteomes" id="UP001500518"/>
    </source>
</evidence>
<dbReference type="Pfam" id="PF13374">
    <property type="entry name" value="TPR_10"/>
    <property type="match status" value="1"/>
</dbReference>
<keyword evidence="2" id="KW-0802">TPR repeat</keyword>
<gene>
    <name evidence="6" type="ORF">GCM10023208_19110</name>
</gene>
<feature type="signal peptide" evidence="4">
    <location>
        <begin position="1"/>
        <end position="30"/>
    </location>
</feature>
<keyword evidence="1" id="KW-0677">Repeat</keyword>
<keyword evidence="7" id="KW-1185">Reference proteome</keyword>
<dbReference type="PANTHER" id="PTHR45641:SF19">
    <property type="entry name" value="NEPHROCYSTIN-3"/>
    <property type="match status" value="1"/>
</dbReference>
<dbReference type="EMBL" id="BAABHV010000010">
    <property type="protein sequence ID" value="GAA5055329.1"/>
    <property type="molecule type" value="Genomic_DNA"/>
</dbReference>
<dbReference type="InterPro" id="IPR011990">
    <property type="entry name" value="TPR-like_helical_dom_sf"/>
</dbReference>
<protein>
    <recommendedName>
        <fullName evidence="5">CHAT domain-containing protein</fullName>
    </recommendedName>
</protein>
<sequence length="978" mass="104512">MTHHFAAARAGLKLAAAMLATSVIVGPVLAQDVAEAAAPPPADASLSERIQHWADADREGDPAATLAALMALQAEVETDTAAVSARQRGELLAMIGTTHYALQQLDEAATWFDRAAEVYAEDGSAPETVAEMAINRAVLMRRANRLAEAEEAARLALSIRQGLYDQPHEEVASALGMLGNVLYSSGRYEESLDLMRLALDEQRAAGPDDALEIIKRLDSLASLLNETGRDTEAVRVAREAEALARANLGRDHAWYGYVLNTLGQALLDLTLYGEAIPVIRETLDVRRAQLGDEHPYTAASQMVLAVALEETGRLQEASVLSGAATAILERHRDLMDPNTLAGFLRRRARLAASLGEWDLYAQRIADAQPVLEDMLDPRSPALANFHIEHAYQLYRRGEAEQARALAERWVPIVVERLIPANNDRIFGEMLLARLRQRDGDAAAGGDALWQALDPVAAELVGKLSDVRAADRDIARQASANSPAMLLYLETALAAGDEDRAFGALQILTLSELALTQRRATDERSGEASDAFALHRRLVDTNRRLRLVERRIALGLSEDQVEEAAEALDAQRDRLDREAEELLARLVAHHPDFIARIRPQPVSLERLRLSLEEGEVVIIPVETKSGSWVTQVDSGGMTWSAVDGESLRANVAALREAVAPASELDAFPADAAHALFGQLFPQGVSGYDRVYLYGGQSLASLPLAILLTGQAGDDLASAPWLVREAASQVIGNLAVFAEGRGQSRPLGSDVSTFAGIGGAELPGVSGGEVRLAGLFRSGRPAADSIADLPPLLTADAELLALADALPGDDVLLVGSDAAEENFKRADLSKARVIAFATHGLVAGELRNLWEPALLLGTRGKDSGEDGLLGASEIAQLKLDADWVILSACNTASGADGGAPVYSGLATAFAQAGARSLMLSHWRVRDDAAAVLSVDTVRGAAQGLSRAEALRQAQLALMARTDIPDAAHPAIWAPFVILEN</sequence>
<dbReference type="InterPro" id="IPR024983">
    <property type="entry name" value="CHAT_dom"/>
</dbReference>
<evidence type="ECO:0000256" key="1">
    <source>
        <dbReference type="ARBA" id="ARBA00022737"/>
    </source>
</evidence>
<dbReference type="Pfam" id="PF13424">
    <property type="entry name" value="TPR_12"/>
    <property type="match status" value="2"/>
</dbReference>
<comment type="caution">
    <text evidence="6">The sequence shown here is derived from an EMBL/GenBank/DDBJ whole genome shotgun (WGS) entry which is preliminary data.</text>
</comment>
<dbReference type="RefSeq" id="WP_346032857.1">
    <property type="nucleotide sequence ID" value="NZ_BAABHV010000010.1"/>
</dbReference>
<dbReference type="Gene3D" id="1.25.40.10">
    <property type="entry name" value="Tetratricopeptide repeat domain"/>
    <property type="match status" value="2"/>
</dbReference>
<dbReference type="PANTHER" id="PTHR45641">
    <property type="entry name" value="TETRATRICOPEPTIDE REPEAT PROTEIN (AFU_ORTHOLOGUE AFUA_6G03870)"/>
    <property type="match status" value="1"/>
</dbReference>
<feature type="domain" description="CHAT" evidence="5">
    <location>
        <begin position="672"/>
        <end position="975"/>
    </location>
</feature>
<organism evidence="6 7">
    <name type="scientific">Erythrobacter westpacificensis</name>
    <dbReference type="NCBI Taxonomy" id="1055231"/>
    <lineage>
        <taxon>Bacteria</taxon>
        <taxon>Pseudomonadati</taxon>
        <taxon>Pseudomonadota</taxon>
        <taxon>Alphaproteobacteria</taxon>
        <taxon>Sphingomonadales</taxon>
        <taxon>Erythrobacteraceae</taxon>
        <taxon>Erythrobacter/Porphyrobacter group</taxon>
        <taxon>Erythrobacter</taxon>
    </lineage>
</organism>
<keyword evidence="4" id="KW-0732">Signal</keyword>